<feature type="transmembrane region" description="Helical" evidence="1">
    <location>
        <begin position="135"/>
        <end position="153"/>
    </location>
</feature>
<feature type="transmembrane region" description="Helical" evidence="1">
    <location>
        <begin position="173"/>
        <end position="194"/>
    </location>
</feature>
<reference evidence="2" key="1">
    <citation type="submission" date="2021-02" db="EMBL/GenBank/DDBJ databases">
        <authorList>
            <person name="Dougan E. K."/>
            <person name="Rhodes N."/>
            <person name="Thang M."/>
            <person name="Chan C."/>
        </authorList>
    </citation>
    <scope>NUCLEOTIDE SEQUENCE</scope>
</reference>
<sequence>MTIQWLKLIGAVTWLVVAYPLYQCTYQLLFDHLSSEIDGIKFLDRNALWLDVGLKLFFFASGWQAVMDALVLAQEGSNRLAREALMLGPDRYEDLYFYFTTLGKDNFFPGLARGGSTDMSQLDAIVSKSRTMRSLSGMALVARTVITTGGMYLNLKSLPPRHPQEPLNQMRYYVAYFELIALGWFWSVLVYRLLMWTQTPKISYMGVLIANAMEDVASWSCMQLLRNVAMARLSRRVTKVMKESKRFFNPNMQYVAGVFEALGYVAGGVFGIIVLAIKTTQIEFVSKVIVVDFSLQQWFRLVSFAMSMVSIFNLEEERRFAVQRFLLHPFEDSCTGGQLPPPIFLAWEQKLAAQISATQGFWTSFFFMATLTADDYQKLLLPQMEDEEAPPALLHELLTAHLLSKERGQQALSLGMSEAELESAQKWAAGETSPAAYFATLPLDYRKLKRTG</sequence>
<evidence type="ECO:0000313" key="3">
    <source>
        <dbReference type="Proteomes" id="UP000604046"/>
    </source>
</evidence>
<dbReference type="EMBL" id="CAJNDS010002437">
    <property type="protein sequence ID" value="CAE7474843.1"/>
    <property type="molecule type" value="Genomic_DNA"/>
</dbReference>
<dbReference type="Proteomes" id="UP000604046">
    <property type="component" value="Unassembled WGS sequence"/>
</dbReference>
<feature type="transmembrane region" description="Helical" evidence="1">
    <location>
        <begin position="254"/>
        <end position="277"/>
    </location>
</feature>
<accession>A0A812SI04</accession>
<protein>
    <submittedName>
        <fullName evidence="2">Uncharacterized protein</fullName>
    </submittedName>
</protein>
<keyword evidence="1" id="KW-0472">Membrane</keyword>
<evidence type="ECO:0000313" key="2">
    <source>
        <dbReference type="EMBL" id="CAE7474843.1"/>
    </source>
</evidence>
<evidence type="ECO:0000256" key="1">
    <source>
        <dbReference type="SAM" id="Phobius"/>
    </source>
</evidence>
<keyword evidence="3" id="KW-1185">Reference proteome</keyword>
<dbReference type="OrthoDB" id="348671at2759"/>
<gene>
    <name evidence="2" type="ORF">SNAT2548_LOCUS26679</name>
</gene>
<keyword evidence="1" id="KW-1133">Transmembrane helix</keyword>
<comment type="caution">
    <text evidence="2">The sequence shown here is derived from an EMBL/GenBank/DDBJ whole genome shotgun (WGS) entry which is preliminary data.</text>
</comment>
<dbReference type="AlphaFoldDB" id="A0A812SI04"/>
<organism evidence="2 3">
    <name type="scientific">Symbiodinium natans</name>
    <dbReference type="NCBI Taxonomy" id="878477"/>
    <lineage>
        <taxon>Eukaryota</taxon>
        <taxon>Sar</taxon>
        <taxon>Alveolata</taxon>
        <taxon>Dinophyceae</taxon>
        <taxon>Suessiales</taxon>
        <taxon>Symbiodiniaceae</taxon>
        <taxon>Symbiodinium</taxon>
    </lineage>
</organism>
<keyword evidence="1" id="KW-0812">Transmembrane</keyword>
<proteinExistence type="predicted"/>
<feature type="transmembrane region" description="Helical" evidence="1">
    <location>
        <begin position="297"/>
        <end position="314"/>
    </location>
</feature>
<name>A0A812SI04_9DINO</name>